<dbReference type="Pfam" id="PF24883">
    <property type="entry name" value="NPHP3_N"/>
    <property type="match status" value="1"/>
</dbReference>
<dbReference type="SUPFAM" id="SSF52540">
    <property type="entry name" value="P-loop containing nucleoside triphosphate hydrolases"/>
    <property type="match status" value="1"/>
</dbReference>
<organism evidence="9 10">
    <name type="scientific">Glonium stellatum</name>
    <dbReference type="NCBI Taxonomy" id="574774"/>
    <lineage>
        <taxon>Eukaryota</taxon>
        <taxon>Fungi</taxon>
        <taxon>Dikarya</taxon>
        <taxon>Ascomycota</taxon>
        <taxon>Pezizomycotina</taxon>
        <taxon>Dothideomycetes</taxon>
        <taxon>Pleosporomycetidae</taxon>
        <taxon>Gloniales</taxon>
        <taxon>Gloniaceae</taxon>
        <taxon>Glonium</taxon>
    </lineage>
</organism>
<dbReference type="Proteomes" id="UP000250140">
    <property type="component" value="Unassembled WGS sequence"/>
</dbReference>
<comment type="function">
    <text evidence="5">Involved in mitochondrial fission. Acts as an adapter protein required to form mitochondrial fission complexes. Formation of these complexes is required to promote constriction and fission of the mitochondrial compartment at a late step in mitochondrial division.</text>
</comment>
<gene>
    <name evidence="9" type="ORF">AOQ84DRAFT_434833</name>
</gene>
<dbReference type="PROSITE" id="PS00678">
    <property type="entry name" value="WD_REPEATS_1"/>
    <property type="match status" value="5"/>
</dbReference>
<protein>
    <recommendedName>
        <fullName evidence="4">Mitochondrial division protein 1</fullName>
    </recommendedName>
</protein>
<dbReference type="EMBL" id="KV751119">
    <property type="protein sequence ID" value="OCL01502.1"/>
    <property type="molecule type" value="Genomic_DNA"/>
</dbReference>
<evidence type="ECO:0000256" key="4">
    <source>
        <dbReference type="ARBA" id="ARBA00039789"/>
    </source>
</evidence>
<feature type="repeat" description="WD" evidence="6">
    <location>
        <begin position="765"/>
        <end position="806"/>
    </location>
</feature>
<feature type="repeat" description="WD" evidence="6">
    <location>
        <begin position="807"/>
        <end position="848"/>
    </location>
</feature>
<dbReference type="PANTHER" id="PTHR22847">
    <property type="entry name" value="WD40 REPEAT PROTEIN"/>
    <property type="match status" value="1"/>
</dbReference>
<feature type="domain" description="NACHT" evidence="8">
    <location>
        <begin position="219"/>
        <end position="368"/>
    </location>
</feature>
<dbReference type="SMART" id="SM00320">
    <property type="entry name" value="WD40"/>
    <property type="match status" value="6"/>
</dbReference>
<keyword evidence="10" id="KW-1185">Reference proteome</keyword>
<keyword evidence="1 6" id="KW-0853">WD repeat</keyword>
<dbReference type="PRINTS" id="PR00320">
    <property type="entry name" value="GPROTEINBRPT"/>
</dbReference>
<dbReference type="OrthoDB" id="674604at2759"/>
<feature type="repeat" description="WD" evidence="6">
    <location>
        <begin position="891"/>
        <end position="914"/>
    </location>
</feature>
<evidence type="ECO:0000256" key="5">
    <source>
        <dbReference type="ARBA" id="ARBA00043913"/>
    </source>
</evidence>
<dbReference type="PROSITE" id="PS50837">
    <property type="entry name" value="NACHT"/>
    <property type="match status" value="1"/>
</dbReference>
<dbReference type="InterPro" id="IPR001680">
    <property type="entry name" value="WD40_rpt"/>
</dbReference>
<feature type="repeat" description="WD" evidence="6">
    <location>
        <begin position="912"/>
        <end position="948"/>
    </location>
</feature>
<evidence type="ECO:0000256" key="3">
    <source>
        <dbReference type="ARBA" id="ARBA00038415"/>
    </source>
</evidence>
<accession>A0A8E2JLH3</accession>
<dbReference type="Pfam" id="PF00400">
    <property type="entry name" value="WD40"/>
    <property type="match status" value="6"/>
</dbReference>
<feature type="coiled-coil region" evidence="7">
    <location>
        <begin position="31"/>
        <end position="91"/>
    </location>
</feature>
<evidence type="ECO:0000313" key="9">
    <source>
        <dbReference type="EMBL" id="OCL01502.1"/>
    </source>
</evidence>
<dbReference type="CDD" id="cd00200">
    <property type="entry name" value="WD40"/>
    <property type="match status" value="1"/>
</dbReference>
<dbReference type="PANTHER" id="PTHR22847:SF637">
    <property type="entry name" value="WD REPEAT DOMAIN 5B"/>
    <property type="match status" value="1"/>
</dbReference>
<feature type="repeat" description="WD" evidence="6">
    <location>
        <begin position="849"/>
        <end position="890"/>
    </location>
</feature>
<evidence type="ECO:0000256" key="7">
    <source>
        <dbReference type="SAM" id="Coils"/>
    </source>
</evidence>
<dbReference type="Gene3D" id="2.130.10.10">
    <property type="entry name" value="YVTN repeat-like/Quinoprotein amine dehydrogenase"/>
    <property type="match status" value="4"/>
</dbReference>
<dbReference type="AlphaFoldDB" id="A0A8E2JLH3"/>
<keyword evidence="2" id="KW-0677">Repeat</keyword>
<dbReference type="GO" id="GO:0005634">
    <property type="term" value="C:nucleus"/>
    <property type="evidence" value="ECO:0007669"/>
    <property type="project" value="TreeGrafter"/>
</dbReference>
<name>A0A8E2JLH3_9PEZI</name>
<dbReference type="PROSITE" id="PS50294">
    <property type="entry name" value="WD_REPEATS_REGION"/>
    <property type="match status" value="6"/>
</dbReference>
<proteinExistence type="inferred from homology"/>
<evidence type="ECO:0000259" key="8">
    <source>
        <dbReference type="PROSITE" id="PS50837"/>
    </source>
</evidence>
<sequence>MDGLSVAANVIAVVDLSAQVASLCFQYSVAVKDAKEDIGHLQREVNSVKDVLNGVKQLLDGAHNKTRLSVSQKLSDSLEDCFSELEALQKKLDPGEARKAMSRFGLRALKWPFKSKEVEKVILRLGRHKQTFSSVLQVDQTGLLINVDRKLDNSNLIADAVYRKVDSTDQNTYLAKLPTAKGASFDSHDEEYNATCLEDTRVDLRHHITEWSKDPDAKCIFWLSGMAGTGKSTIARTIARVFANQNVLGASFFFKRGEGDRGSATRFFTTITTQLISHTPELAPGIKKAIDADPTISEKSLKDQFEKLILQPLSEIKRASPYTSVLLVVIDALDECEREEDIKAILRLLAQAKDVRPIRLRVFVTSRPELPIRLSFRQMAESAHRDFILHEIAEATIEHDISAFLKYELTRIQVDRRLPVDWPGEANISILTQMAVPLFIFAATVCRFIGDPKWDPKKRLMTILEHQTASQASKLDRTYLPILTQLLFDQDDTERETLAREFREVVGAIVILANPLSVTALANLLDIPEDEIAYRLDLLHSVLSVTENRTTPIRLLHLSFRDFLLDPQKSGKNPFWIDEKEVHKRLASKCVKLLSRSKRLKQDICNVQWPGTRRNKIDNEAIKHALSPEVQYACRYWVYHLEHSKTTICDGDHVHVFLQERLLYWVEALSLMGNLNEIVSMIDILQSISETKTNTELFDFLRDAKRFILKNRSIIEEAPLQLYSSALIFTPEKSIVRNTFKDQVPRWICRPPKVQRDWSALLQTLEGHTWNVNDVAFSPDGRLVASASDDTTVRLWDSTTGATRSTLEGHTLKVSAVAFSPDGQLVASASNDETIKLWDLVTGAARSTLQGHTNPINSVAFSPDGRLVASGSADWTAKLWDLATGTAHSTLEGHIGSINAVAFSPDGQLVASASDDNTVQAVAFSPDGQLVASASRDATVKLWDLATGLWDSATGAETALSPLKGHRGWVRAVAFSPDGQLVASASIDNTVKLWDLATGVEMALSPLKGHTDWVQAVAFSPDGQLVASASSDKTVKLWDLATGTLSASIAVPEMISQLSFSPDGSYLNSNRGQINFSHKVSGFLLPPHYIPPRGFFISKEWVCSDSMDEILWLPQDFRTEAVAVRGAFIVLGHSSGAISFIEIDLTQLSNLPT</sequence>
<feature type="repeat" description="WD" evidence="6">
    <location>
        <begin position="963"/>
        <end position="1004"/>
    </location>
</feature>
<dbReference type="PROSITE" id="PS50082">
    <property type="entry name" value="WD_REPEATS_2"/>
    <property type="match status" value="7"/>
</dbReference>
<dbReference type="GO" id="GO:1990234">
    <property type="term" value="C:transferase complex"/>
    <property type="evidence" value="ECO:0007669"/>
    <property type="project" value="UniProtKB-ARBA"/>
</dbReference>
<evidence type="ECO:0000313" key="10">
    <source>
        <dbReference type="Proteomes" id="UP000250140"/>
    </source>
</evidence>
<dbReference type="SUPFAM" id="SSF50978">
    <property type="entry name" value="WD40 repeat-like"/>
    <property type="match status" value="1"/>
</dbReference>
<evidence type="ECO:0000256" key="1">
    <source>
        <dbReference type="ARBA" id="ARBA00022574"/>
    </source>
</evidence>
<dbReference type="InterPro" id="IPR056884">
    <property type="entry name" value="NPHP3-like_N"/>
</dbReference>
<dbReference type="InterPro" id="IPR015943">
    <property type="entry name" value="WD40/YVTN_repeat-like_dom_sf"/>
</dbReference>
<feature type="repeat" description="WD" evidence="6">
    <location>
        <begin position="1007"/>
        <end position="1048"/>
    </location>
</feature>
<dbReference type="InterPro" id="IPR020472">
    <property type="entry name" value="WD40_PAC1"/>
</dbReference>
<dbReference type="InterPro" id="IPR036322">
    <property type="entry name" value="WD40_repeat_dom_sf"/>
</dbReference>
<dbReference type="Gene3D" id="3.40.50.300">
    <property type="entry name" value="P-loop containing nucleotide triphosphate hydrolases"/>
    <property type="match status" value="1"/>
</dbReference>
<dbReference type="InterPro" id="IPR019775">
    <property type="entry name" value="WD40_repeat_CS"/>
</dbReference>
<evidence type="ECO:0000256" key="2">
    <source>
        <dbReference type="ARBA" id="ARBA00022737"/>
    </source>
</evidence>
<comment type="similarity">
    <text evidence="3">Belongs to the WD repeat MDV1/CAF4 family.</text>
</comment>
<keyword evidence="7" id="KW-0175">Coiled coil</keyword>
<dbReference type="InterPro" id="IPR007111">
    <property type="entry name" value="NACHT_NTPase"/>
</dbReference>
<reference evidence="9 10" key="1">
    <citation type="journal article" date="2016" name="Nat. Commun.">
        <title>Ectomycorrhizal ecology is imprinted in the genome of the dominant symbiotic fungus Cenococcum geophilum.</title>
        <authorList>
            <consortium name="DOE Joint Genome Institute"/>
            <person name="Peter M."/>
            <person name="Kohler A."/>
            <person name="Ohm R.A."/>
            <person name="Kuo A."/>
            <person name="Krutzmann J."/>
            <person name="Morin E."/>
            <person name="Arend M."/>
            <person name="Barry K.W."/>
            <person name="Binder M."/>
            <person name="Choi C."/>
            <person name="Clum A."/>
            <person name="Copeland A."/>
            <person name="Grisel N."/>
            <person name="Haridas S."/>
            <person name="Kipfer T."/>
            <person name="LaButti K."/>
            <person name="Lindquist E."/>
            <person name="Lipzen A."/>
            <person name="Maire R."/>
            <person name="Meier B."/>
            <person name="Mihaltcheva S."/>
            <person name="Molinier V."/>
            <person name="Murat C."/>
            <person name="Poggeler S."/>
            <person name="Quandt C.A."/>
            <person name="Sperisen C."/>
            <person name="Tritt A."/>
            <person name="Tisserant E."/>
            <person name="Crous P.W."/>
            <person name="Henrissat B."/>
            <person name="Nehls U."/>
            <person name="Egli S."/>
            <person name="Spatafora J.W."/>
            <person name="Grigoriev I.V."/>
            <person name="Martin F.M."/>
        </authorList>
    </citation>
    <scope>NUCLEOTIDE SEQUENCE [LARGE SCALE GENOMIC DNA]</scope>
    <source>
        <strain evidence="9 10">CBS 207.34</strain>
    </source>
</reference>
<dbReference type="InterPro" id="IPR027417">
    <property type="entry name" value="P-loop_NTPase"/>
</dbReference>
<evidence type="ECO:0000256" key="6">
    <source>
        <dbReference type="PROSITE-ProRule" id="PRU00221"/>
    </source>
</evidence>